<feature type="region of interest" description="Disordered" evidence="7">
    <location>
        <begin position="1246"/>
        <end position="1271"/>
    </location>
</feature>
<evidence type="ECO:0000256" key="2">
    <source>
        <dbReference type="ARBA" id="ARBA00022553"/>
    </source>
</evidence>
<evidence type="ECO:0000256" key="3">
    <source>
        <dbReference type="ARBA" id="ARBA00022737"/>
    </source>
</evidence>
<dbReference type="EMBL" id="JADWDJ010000008">
    <property type="protein sequence ID" value="KAG5277589.1"/>
    <property type="molecule type" value="Genomic_DNA"/>
</dbReference>
<feature type="coiled-coil region" evidence="6">
    <location>
        <begin position="1987"/>
        <end position="2014"/>
    </location>
</feature>
<feature type="coiled-coil region" evidence="6">
    <location>
        <begin position="1635"/>
        <end position="1662"/>
    </location>
</feature>
<evidence type="ECO:0000256" key="4">
    <source>
        <dbReference type="ARBA" id="ARBA00023136"/>
    </source>
</evidence>
<dbReference type="InterPro" id="IPR018159">
    <property type="entry name" value="Spectrin/alpha-actinin"/>
</dbReference>
<dbReference type="SUPFAM" id="SSF46966">
    <property type="entry name" value="Spectrin repeat"/>
    <property type="match status" value="14"/>
</dbReference>
<dbReference type="Pfam" id="PF00435">
    <property type="entry name" value="Spectrin"/>
    <property type="match status" value="7"/>
</dbReference>
<dbReference type="GO" id="GO:0031965">
    <property type="term" value="C:nuclear membrane"/>
    <property type="evidence" value="ECO:0007669"/>
    <property type="project" value="UniProtKB-SubCell"/>
</dbReference>
<sequence>MEEHVALLPDDISRQVDACRAALSSLKAQQGELSSLWGQGRDLVRGSTDEEKAETLEKLQEVQGTFERALGRCTQKLLDLEKALATRKYFKVDLDKMCDWLRQTEALMYPQMDWNMCDAEQQSIITKYQTILEQASEYENLLLIVQRAGQEILPTLNEVDHCYLDEKLNALPQHYNSILVSAKQRLEIAQQTLAERKEFDSLMEVTDEAVRKLQGQFEALEKQTVSCSVDIIPGLHGDFTDLLKGCSTQDRTLKELKRKREELLSVGHPCNAEALNHTLRVHSELKHHLKQKLKDLNQMLTCAGEYSKSASDLASELKAIKEHMSELDTEDQTSDTLSRFHSLAQSLAAAECHLQRLSDLSSAQDPQQLIIWQEELLGLKGRVRDGITSCACLIRDSGNFHTEITNTLGWLKTERDGLLCSINFDELTVEKSDHQLKKILLLQEEVQSKVQIFKALADKERQKHSSHKEQSPATYEGPLGEVMQLEADILQALSTKQSILVQAQPLLQQCHFGLLSAQQWLERAGEFLDQAKQEVDPEDLEDCLRELEDILSQETGLAGGLEMLQDMPAQLEGLEGAALTLNLTTSIWSVCHQGSKVKEQLKSHQQTLQRCAAMWRRYEALRGEIISRMDEAERGMADITTISAVSLQEAHSKLEKHKPQTRQLEETHCLCIFYNHKTPDKLYHCSARSQERALESTAREWRSFEEKVQKARSVAKDLQGRVPEGAAEKAASRAALQSLLDYHDCFCLEVERERAGLVLLGQLARALTPLPPEAQKGHQDISCLQECYCRLLQRARSGREHVQAELAQREQLEREMSLVKGHKPRHTPSHQPSADPATAHPNLRHTQEHTLCAAHEDVLSHRQKVEHLSEQQQLKYEQLHTHLPPEISTQLAELTLTLAAAEDQVGAREREVQQIEPCVCEELERCCSALSELRGALEEFGQQNPLLRAQLTVPMATLDHAHSRATALAQDRSAQLLRAEELMEDYTDMRSFIMGWVQKAESLTSCSIVWSPSAQLHEPIRAHQSLVRKWPELQQELEMMDQRVSQLSDVLHTHTMSQQVAALSAHTQQLQDALRNRLDTLQDAAKVKTLRGCLEQMQSSLTCPELGHASLRQQLTIRQHLLSEMEDFKQQVENSHLHAEGSQLQHSVIQQCNILQEAVLQHEQCEQEVRQLQKLVEEAHRIIQDRPVATGNIQELQTQIQHHEELAQRMQGYQEQISALNSKCRMLTVKAKHATMLLTVSEADGISDGLEELDPEDDEEEEEEEEMARHPAAHPSVVMMTAGRCHTLLSPVTEESGEEGTPPTCRSPSPGAQGPGKTSMSGAAVQDMFDPVSMETSSAHLDDLQRSWDTLKNVISQMSGYQEALQSVSTKMEAVEAELSEGLDHNKSPESQMASHQALLDEMLLLQDELGVLQDCFSEELLTHTHTHTPEEEMGQQRALQSTLTVLAERMATIRMKASGKRQLLEERLSEQLEEQRQEQALQRCHSEAEELDHWLLSTRATLNSALQPHPQDMDMEEQLIDCQNMLLEIEQKVSCLSELSVHSESLLLEGRSHTRGEAEQLSQRLHGLKASLVELQRILQDKQIHIQRILQDKQIHIQGSLQEQEDSESDSTLSQSPNFQDWLSQLRNSRGQKRHEHSQRQRELEDQLVEQKKLLQAVTSRGEELIMQQATPTEDSLSEELQLPLAPPQRSRWEKLRRELSTKLQLSAATLQQEQPTYQRSRVTSPGGVFRAELPAHDGPSPRTLFETFNQAGGSGAQLAGQRGQQLCAAVAATSSWLDSAEAQLLSGPMLLSDHSEAQLCHLEALMQELYEVEAELKRCREALSEEAGLVGGGVGLVGEGVGLVDEGVGLAGEALEMLEERLRLLSSMLGPRCQDMTDRLQELSTFQGEMRQLSSALSDSRIALQQKMIGSLERPASRQMEMVLEAEDSLREFDQRVQELRSRGETLQPDQTSAQELLKLQDCYEELVLMVGCRRGGLHRVLALKVQYEVALQDLAELLDTAQDKVAAEQKMSTRSVMEVQILLDTHKEFFHSLEGHVVLTESWFGRVRGVLSHREQQAHEDTVGQARSTLTQAHRRGMELEAVLESWGVLGVDYQALCRTLEQVESSIPTTGLLEETEERLHHRISLYQRLKGSLSEQQQQLYRVLDEGKRLLSESAVLSQWLRSALERLEFWNTQSVTVPQELETVRDHLHAFLEFSKEVEARSSLYSSVLSVGGQLLRLKKVDTAALRAQMAQVDTQWADLLTRIPLVQEKLHQLQMEKLPSRHAITELMSWISLMENAIQEDQQCIMGAVGSEVIHNFLQKYKGFRIDLTCKQLTVDFVNQSVLQMSSHDVEGKRSDKTDFAERLGAMNRRWQILQGFITEKIQVLEGLLERWAEHESGVQTLGAWLNSQEEKLKRKQRLEDVASVHNALKDCQDLEETLQEKVRELDKAEERGCLLTKDKTGDGCAVVMETLKGLKQSWASLEHMLGQLKGRLRLLLDQWLLHKQASDDITGYIIEGRYSLSRLRRLNGSLDATHAQVESLEALQGELEAQEGSLTQLSSSTQLLHTHSATLTHALTDVTLRWNGLLERVSEQLRSGKSLLQLWQRYQELHTHTHTAVQRHEDAAQRLLKNATDGDVTGQELDAWRHKCSDLLADQDSLQAALQEFQEVTDQLRKQVEPCAMATFQADHLSLTQRLATVEHALCRQQSALQGGVQEVDSLVEQLDALEELCEEAELVLKEAEPEVTATPTPDSIQERMDTLKALLLRLSGWCPDLERLNQLGFRLPLTDVHIKRMQRLNLRWNTHTAHTMEEYSRLQASHLLQLGFQEKCEAWRDFLSSAEQRLATDISGSRHTLLEQQKEHELFQAEMFSRQQILHSIISNGHALLDQGQVEDRDDFGLKLTLLSHQWQAVVRRAMQRRGLIDGLLHQWEHYHQLLAKLRLRLHQAALQPPDDLQGAPVALQQARNTLDIIQLKERLLQRQQASYVLVVEAGRQLLLSCDSLAEASLQAELSDVQEHWRSATLRLDERKKELNALLKDWERCEKAIAASHEKLRLFKRKLSVPIPDHHDELHTEQIRCKELEGGVEGWPEAVLQLSELKESLSSRLRPHDLSILQERLDLLHSQWDEISHQLRVRRQQVGEKLNEWMLFNEKNKDLCEWLTHMESKVSQNADISIQDMIDKLRKDYHEEIVVMEETRGQLLQMGERLARSSHEGKANDIHYKLSKVNERWQHLLDLMAARVKKLRETLVAVQQLDKNMSVLRSWLAHIETELSRPIVYDTCDAQEIQRKLKQQQELQGDIEKHSTGVASVLNLCEVLLHDCDACASDTECEAIQQATRGLDRRWRNICAVAMERRLKIEETWRLWQKFLDDFGRFEEWLKASERSAALPNSAGVLYTIAKEEQKKFEAFQRQVQECLTQLELINKQYRRLARENRTDASCRLREMVHDGNRRWDNLQRRVASILRRLKHFIGQREEFETNRDSILVWLTEMDLQLTNIEHFSECDVQAKIKQLRAFQQEIGLNAGKMEQVFRQGEGLLSRSEPQDAEVIEDELEELRRYYQEVTGRVERYYRRLTRLPLSEEDFEGSDRELELEEGGCTSLVSSAVGGSLMLSQPPRPAPSQPPPH</sequence>
<keyword evidence="3" id="KW-0677">Repeat</keyword>
<proteinExistence type="predicted"/>
<comment type="subcellular location">
    <subcellularLocation>
        <location evidence="1">Nucleus membrane</location>
    </subcellularLocation>
</comment>
<dbReference type="FunFam" id="1.20.58.60:FF:000112">
    <property type="entry name" value="nesprin-1 isoform X4"/>
    <property type="match status" value="1"/>
</dbReference>
<feature type="coiled-coil region" evidence="6">
    <location>
        <begin position="2412"/>
        <end position="2439"/>
    </location>
</feature>
<feature type="coiled-coil region" evidence="6">
    <location>
        <begin position="2697"/>
        <end position="2731"/>
    </location>
</feature>
<feature type="compositionally biased region" description="Pro residues" evidence="7">
    <location>
        <begin position="3603"/>
        <end position="3614"/>
    </location>
</feature>
<feature type="coiled-coil region" evidence="6">
    <location>
        <begin position="3387"/>
        <end position="3421"/>
    </location>
</feature>
<feature type="coiled-coil region" evidence="6">
    <location>
        <begin position="2511"/>
        <end position="2548"/>
    </location>
</feature>
<dbReference type="Proteomes" id="UP000823561">
    <property type="component" value="Chromosome 8"/>
</dbReference>
<protein>
    <submittedName>
        <fullName evidence="8">Uncharacterized protein</fullName>
    </submittedName>
</protein>
<feature type="coiled-coil region" evidence="6">
    <location>
        <begin position="1155"/>
        <end position="1223"/>
    </location>
</feature>
<feature type="region of interest" description="Disordered" evidence="7">
    <location>
        <begin position="1292"/>
        <end position="1322"/>
    </location>
</feature>
<dbReference type="FunFam" id="1.20.58.60:FF:000073">
    <property type="entry name" value="Nesprin-1 isoform 1"/>
    <property type="match status" value="1"/>
</dbReference>
<keyword evidence="9" id="KW-1185">Reference proteome</keyword>
<accession>A0AAV6GSB1</accession>
<dbReference type="PANTHER" id="PTHR14514:SF3">
    <property type="entry name" value="NESPRIN-1"/>
    <property type="match status" value="1"/>
</dbReference>
<evidence type="ECO:0000313" key="9">
    <source>
        <dbReference type="Proteomes" id="UP000823561"/>
    </source>
</evidence>
<dbReference type="FunFam" id="1.20.58.60:FF:000137">
    <property type="entry name" value="nesprin-1 isoform X2"/>
    <property type="match status" value="1"/>
</dbReference>
<feature type="coiled-coil region" evidence="6">
    <location>
        <begin position="1455"/>
        <end position="1482"/>
    </location>
</feature>
<dbReference type="Gene3D" id="1.20.58.60">
    <property type="match status" value="12"/>
</dbReference>
<feature type="compositionally biased region" description="Acidic residues" evidence="7">
    <location>
        <begin position="1249"/>
        <end position="1266"/>
    </location>
</feature>
<reference evidence="8" key="1">
    <citation type="submission" date="2020-10" db="EMBL/GenBank/DDBJ databases">
        <title>Chromosome-scale genome assembly of the Allis shad, Alosa alosa.</title>
        <authorList>
            <person name="Margot Z."/>
            <person name="Christophe K."/>
            <person name="Cabau C."/>
            <person name="Louis A."/>
            <person name="Berthelot C."/>
            <person name="Parey E."/>
            <person name="Roest Crollius H."/>
            <person name="Montfort J."/>
            <person name="Robinson-Rechavi M."/>
            <person name="Bucao C."/>
            <person name="Bouchez O."/>
            <person name="Gislard M."/>
            <person name="Lluch J."/>
            <person name="Milhes M."/>
            <person name="Lampietro C."/>
            <person name="Lopez Roques C."/>
            <person name="Donnadieu C."/>
            <person name="Braasch I."/>
            <person name="Desvignes T."/>
            <person name="Postlethwait J."/>
            <person name="Bobe J."/>
            <person name="Guiguen Y."/>
        </authorList>
    </citation>
    <scope>NUCLEOTIDE SEQUENCE</scope>
    <source>
        <strain evidence="8">M-15738</strain>
        <tissue evidence="8">Blood</tissue>
    </source>
</reference>
<evidence type="ECO:0000313" key="8">
    <source>
        <dbReference type="EMBL" id="KAG5277589.1"/>
    </source>
</evidence>
<evidence type="ECO:0000256" key="1">
    <source>
        <dbReference type="ARBA" id="ARBA00004126"/>
    </source>
</evidence>
<keyword evidence="2" id="KW-0597">Phosphoprotein</keyword>
<dbReference type="InterPro" id="IPR002017">
    <property type="entry name" value="Spectrin_repeat"/>
</dbReference>
<organism evidence="8 9">
    <name type="scientific">Alosa alosa</name>
    <name type="common">allis shad</name>
    <dbReference type="NCBI Taxonomy" id="278164"/>
    <lineage>
        <taxon>Eukaryota</taxon>
        <taxon>Metazoa</taxon>
        <taxon>Chordata</taxon>
        <taxon>Craniata</taxon>
        <taxon>Vertebrata</taxon>
        <taxon>Euteleostomi</taxon>
        <taxon>Actinopterygii</taxon>
        <taxon>Neopterygii</taxon>
        <taxon>Teleostei</taxon>
        <taxon>Clupei</taxon>
        <taxon>Clupeiformes</taxon>
        <taxon>Clupeoidei</taxon>
        <taxon>Clupeidae</taxon>
        <taxon>Alosa</taxon>
    </lineage>
</organism>
<dbReference type="PANTHER" id="PTHR14514">
    <property type="entry name" value="PKA ANCHORING PROTEIN"/>
    <property type="match status" value="1"/>
</dbReference>
<evidence type="ECO:0000256" key="5">
    <source>
        <dbReference type="ARBA" id="ARBA00023242"/>
    </source>
</evidence>
<keyword evidence="6" id="KW-0175">Coiled coil</keyword>
<feature type="compositionally biased region" description="Low complexity" evidence="7">
    <location>
        <begin position="1292"/>
        <end position="1304"/>
    </location>
</feature>
<keyword evidence="4" id="KW-0472">Membrane</keyword>
<name>A0AAV6GSB1_9TELE</name>
<evidence type="ECO:0000256" key="6">
    <source>
        <dbReference type="SAM" id="Coils"/>
    </source>
</evidence>
<dbReference type="CDD" id="cd00176">
    <property type="entry name" value="SPEC"/>
    <property type="match status" value="4"/>
</dbReference>
<gene>
    <name evidence="8" type="ORF">AALO_G00119350</name>
</gene>
<dbReference type="FunFam" id="1.20.58.60:FF:000119">
    <property type="entry name" value="nesprin-1 isoform X2"/>
    <property type="match status" value="1"/>
</dbReference>
<evidence type="ECO:0000256" key="7">
    <source>
        <dbReference type="SAM" id="MobiDB-lite"/>
    </source>
</evidence>
<dbReference type="SMART" id="SM00150">
    <property type="entry name" value="SPEC"/>
    <property type="match status" value="18"/>
</dbReference>
<feature type="region of interest" description="Disordered" evidence="7">
    <location>
        <begin position="3592"/>
        <end position="3614"/>
    </location>
</feature>
<keyword evidence="5" id="KW-0539">Nucleus</keyword>
<comment type="caution">
    <text evidence="8">The sequence shown here is derived from an EMBL/GenBank/DDBJ whole genome shotgun (WGS) entry which is preliminary data.</text>
</comment>
<feature type="region of interest" description="Disordered" evidence="7">
    <location>
        <begin position="818"/>
        <end position="841"/>
    </location>
</feature>